<accession>A0A099MEM1</accession>
<keyword evidence="5" id="KW-1185">Reference proteome</keyword>
<reference evidence="4 6" key="2">
    <citation type="submission" date="2020-11" db="EMBL/GenBank/DDBJ databases">
        <title>Complete and Circularized Genome Assembly of a human isolate of Vibrio navarrensis biotype pommerensis with MiSeq and MinION Sequence Data.</title>
        <authorList>
            <person name="Schwartz K."/>
            <person name="Borowiak M."/>
            <person name="Deneke C."/>
            <person name="Balau V."/>
            <person name="Metelmann C."/>
            <person name="Strauch E."/>
        </authorList>
    </citation>
    <scope>NUCLEOTIDE SEQUENCE [LARGE SCALE GENOMIC DNA]</scope>
    <source>
        <strain evidence="4 6">20-VB00237</strain>
    </source>
</reference>
<dbReference type="EMBL" id="ABNSCA010000002">
    <property type="protein sequence ID" value="ELN6931366.1"/>
    <property type="molecule type" value="Genomic_DNA"/>
</dbReference>
<keyword evidence="1" id="KW-1133">Transmembrane helix</keyword>
<dbReference type="Proteomes" id="UP000029994">
    <property type="component" value="Unassembled WGS sequence"/>
</dbReference>
<protein>
    <submittedName>
        <fullName evidence="3">Membrane protein</fullName>
    </submittedName>
</protein>
<dbReference type="eggNOG" id="ENOG5031NUN">
    <property type="taxonomic scope" value="Bacteria"/>
</dbReference>
<reference evidence="3 5" key="1">
    <citation type="submission" date="2014-04" db="EMBL/GenBank/DDBJ databases">
        <title>Genome sequencing of Vibrio navarrensis strains.</title>
        <authorList>
            <person name="Gladney L.M."/>
            <person name="Katz L.S."/>
            <person name="Marino-Ramirez L."/>
            <person name="Jordan I.K."/>
        </authorList>
    </citation>
    <scope>NUCLEOTIDE SEQUENCE [LARGE SCALE GENOMIC DNA]</scope>
    <source>
        <strain evidence="3 5">ATCC 51183</strain>
    </source>
</reference>
<dbReference type="Proteomes" id="UP000594435">
    <property type="component" value="Chromosome 1"/>
</dbReference>
<dbReference type="AlphaFoldDB" id="A0A099MEM1"/>
<evidence type="ECO:0000313" key="6">
    <source>
        <dbReference type="Proteomes" id="UP000594435"/>
    </source>
</evidence>
<evidence type="ECO:0000313" key="3">
    <source>
        <dbReference type="EMBL" id="KGK08558.1"/>
    </source>
</evidence>
<dbReference type="GeneID" id="95677408"/>
<gene>
    <name evidence="3" type="ORF">EA26_15095</name>
    <name evidence="4" type="ORF">I3X05_10185</name>
    <name evidence="2" type="ORF">RZY48_000742</name>
</gene>
<evidence type="ECO:0000313" key="4">
    <source>
        <dbReference type="EMBL" id="QPL52390.1"/>
    </source>
</evidence>
<reference evidence="2" key="3">
    <citation type="submission" date="2023-10" db="EMBL/GenBank/DDBJ databases">
        <authorList>
            <consortium name="PulseNet: The National Subtyping Network for Foodborne Disease Surveillance"/>
        </authorList>
    </citation>
    <scope>NUCLEOTIDE SEQUENCE</scope>
    <source>
        <strain evidence="2">PNUSAV004886</strain>
    </source>
</reference>
<feature type="transmembrane region" description="Helical" evidence="1">
    <location>
        <begin position="29"/>
        <end position="51"/>
    </location>
</feature>
<evidence type="ECO:0000256" key="1">
    <source>
        <dbReference type="SAM" id="Phobius"/>
    </source>
</evidence>
<organism evidence="3 5">
    <name type="scientific">Vibrio navarrensis</name>
    <dbReference type="NCBI Taxonomy" id="29495"/>
    <lineage>
        <taxon>Bacteria</taxon>
        <taxon>Pseudomonadati</taxon>
        <taxon>Pseudomonadota</taxon>
        <taxon>Gammaproteobacteria</taxon>
        <taxon>Vibrionales</taxon>
        <taxon>Vibrionaceae</taxon>
        <taxon>Vibrio</taxon>
    </lineage>
</organism>
<dbReference type="Proteomes" id="UP001253463">
    <property type="component" value="Unassembled WGS sequence"/>
</dbReference>
<keyword evidence="1" id="KW-0472">Membrane</keyword>
<proteinExistence type="predicted"/>
<evidence type="ECO:0000313" key="5">
    <source>
        <dbReference type="Proteomes" id="UP000029994"/>
    </source>
</evidence>
<sequence length="52" mass="5981">MIRLIVIAVLIVLAYFLLRYRTNEKIQKGVVVTLLGLFAIYTLVLVATELFR</sequence>
<name>A0A099MEM1_9VIBR</name>
<dbReference type="RefSeq" id="WP_039429357.1">
    <property type="nucleotide sequence ID" value="NZ_CAWPVW010000098.1"/>
</dbReference>
<evidence type="ECO:0000313" key="2">
    <source>
        <dbReference type="EMBL" id="ELN6931366.1"/>
    </source>
</evidence>
<dbReference type="EMBL" id="JMCG01000002">
    <property type="protein sequence ID" value="KGK08558.1"/>
    <property type="molecule type" value="Genomic_DNA"/>
</dbReference>
<dbReference type="EMBL" id="CP065217">
    <property type="protein sequence ID" value="QPL52390.1"/>
    <property type="molecule type" value="Genomic_DNA"/>
</dbReference>
<keyword evidence="1" id="KW-0812">Transmembrane</keyword>